<dbReference type="PANTHER" id="PTHR34502">
    <property type="entry name" value="DUF6594 DOMAIN-CONTAINING PROTEIN-RELATED"/>
    <property type="match status" value="1"/>
</dbReference>
<feature type="domain" description="DUF6594" evidence="2">
    <location>
        <begin position="86"/>
        <end position="217"/>
    </location>
</feature>
<feature type="transmembrane region" description="Helical" evidence="1">
    <location>
        <begin position="202"/>
        <end position="218"/>
    </location>
</feature>
<proteinExistence type="predicted"/>
<sequence>MNFLMKTKRELSLSSKAGESDKSEALHRYLVGQDWLAEGCRPPHYTSSEESLAPLHYCQPDRRLGARDMCLLTLSFFVMRVRFGSMGTFKQASNCDYRSVTTWILDEWPLANEKEESFMKGRDDIITLRHEREWNSFHSIVEMWIGKLRCCPVQKYSLVNIEIIRYYSTSRVETVVDIVSGAIIWCLIMLPVLTFYFTSPEAPMMNILIIFISFTVVLRR</sequence>
<protein>
    <recommendedName>
        <fullName evidence="2">DUF6594 domain-containing protein</fullName>
    </recommendedName>
</protein>
<feature type="transmembrane region" description="Helical" evidence="1">
    <location>
        <begin position="175"/>
        <end position="196"/>
    </location>
</feature>
<evidence type="ECO:0000256" key="1">
    <source>
        <dbReference type="SAM" id="Phobius"/>
    </source>
</evidence>
<comment type="caution">
    <text evidence="3">The sequence shown here is derived from an EMBL/GenBank/DDBJ whole genome shotgun (WGS) entry which is preliminary data.</text>
</comment>
<keyword evidence="1" id="KW-0812">Transmembrane</keyword>
<dbReference type="PANTHER" id="PTHR34502:SF3">
    <property type="entry name" value="DUF6594 DOMAIN-CONTAINING PROTEIN"/>
    <property type="match status" value="1"/>
</dbReference>
<keyword evidence="1" id="KW-1133">Transmembrane helix</keyword>
<dbReference type="AlphaFoldDB" id="A0A9P9IYP1"/>
<dbReference type="EMBL" id="JAGMWT010000001">
    <property type="protein sequence ID" value="KAH7138692.1"/>
    <property type="molecule type" value="Genomic_DNA"/>
</dbReference>
<organism evidence="3 4">
    <name type="scientific">Dendryphion nanum</name>
    <dbReference type="NCBI Taxonomy" id="256645"/>
    <lineage>
        <taxon>Eukaryota</taxon>
        <taxon>Fungi</taxon>
        <taxon>Dikarya</taxon>
        <taxon>Ascomycota</taxon>
        <taxon>Pezizomycotina</taxon>
        <taxon>Dothideomycetes</taxon>
        <taxon>Pleosporomycetidae</taxon>
        <taxon>Pleosporales</taxon>
        <taxon>Torulaceae</taxon>
        <taxon>Dendryphion</taxon>
    </lineage>
</organism>
<accession>A0A9P9IYP1</accession>
<evidence type="ECO:0000313" key="4">
    <source>
        <dbReference type="Proteomes" id="UP000700596"/>
    </source>
</evidence>
<evidence type="ECO:0000259" key="2">
    <source>
        <dbReference type="Pfam" id="PF20237"/>
    </source>
</evidence>
<name>A0A9P9IYP1_9PLEO</name>
<reference evidence="3" key="1">
    <citation type="journal article" date="2021" name="Nat. Commun.">
        <title>Genetic determinants of endophytism in the Arabidopsis root mycobiome.</title>
        <authorList>
            <person name="Mesny F."/>
            <person name="Miyauchi S."/>
            <person name="Thiergart T."/>
            <person name="Pickel B."/>
            <person name="Atanasova L."/>
            <person name="Karlsson M."/>
            <person name="Huettel B."/>
            <person name="Barry K.W."/>
            <person name="Haridas S."/>
            <person name="Chen C."/>
            <person name="Bauer D."/>
            <person name="Andreopoulos W."/>
            <person name="Pangilinan J."/>
            <person name="LaButti K."/>
            <person name="Riley R."/>
            <person name="Lipzen A."/>
            <person name="Clum A."/>
            <person name="Drula E."/>
            <person name="Henrissat B."/>
            <person name="Kohler A."/>
            <person name="Grigoriev I.V."/>
            <person name="Martin F.M."/>
            <person name="Hacquard S."/>
        </authorList>
    </citation>
    <scope>NUCLEOTIDE SEQUENCE</scope>
    <source>
        <strain evidence="3">MPI-CAGE-CH-0243</strain>
    </source>
</reference>
<keyword evidence="1" id="KW-0472">Membrane</keyword>
<dbReference type="Pfam" id="PF20237">
    <property type="entry name" value="DUF6594"/>
    <property type="match status" value="1"/>
</dbReference>
<keyword evidence="4" id="KW-1185">Reference proteome</keyword>
<gene>
    <name evidence="3" type="ORF">B0J11DRAFT_22862</name>
</gene>
<evidence type="ECO:0000313" key="3">
    <source>
        <dbReference type="EMBL" id="KAH7138692.1"/>
    </source>
</evidence>
<dbReference type="InterPro" id="IPR046529">
    <property type="entry name" value="DUF6594"/>
</dbReference>
<dbReference type="Proteomes" id="UP000700596">
    <property type="component" value="Unassembled WGS sequence"/>
</dbReference>